<evidence type="ECO:0000259" key="2">
    <source>
        <dbReference type="PROSITE" id="PS51391"/>
    </source>
</evidence>
<dbReference type="InterPro" id="IPR002014">
    <property type="entry name" value="VHS_dom"/>
</dbReference>
<dbReference type="InterPro" id="IPR054127">
    <property type="entry name" value="Pcf11_C"/>
</dbReference>
<sequence>METKAPAINKTLYRSYRGELSKLTFNSKPIINDLSKRATADIGDAETILKAIEDHLRFSVPDIKLPAFYLLDSIIKNVGGMYVDLLHGRLERIFVDVWKTVDAEVKGKMERTMRTWRDGFDGGRRNLFPEFVLRKIEEDVAKLKARATGAVAVAPVPPIVEDEADILDNLTSMQSHARKRALEQKQQAMEQAVSARVDAYDAERNGGANYSRHLSKRQRTPEHAQGVINQGLLQEINKIITKKRVELLRRPNDVGLFEVLKNLKELKEYVTTTADLSRYRINEIRDRLVQLDNGIVEPAPPVQALRDISLESSDANQLLSSLMSRPDLVNSLSKVAPGLSTSLGALMVPAHQSGAAYGAFSQVEPVPMTQASIARKRTGIHNVLYQGGYPRQCSQCGWRAMDNEDGKGKMNEHLDWHFRRNLRTQGDQVRKAPMRGWYVEQGVWEVPVEEETEVSEQKVNKEIEPQEEVTVAVTDNNEPCAVCREAFERKFIEDEETWVLVNAVRVDGKLYHATCQHPIC</sequence>
<dbReference type="Pfam" id="PF21936">
    <property type="entry name" value="Pcf11_C"/>
    <property type="match status" value="1"/>
</dbReference>
<dbReference type="GO" id="GO:0006369">
    <property type="term" value="P:termination of RNA polymerase II transcription"/>
    <property type="evidence" value="ECO:0007669"/>
    <property type="project" value="InterPro"/>
</dbReference>
<dbReference type="InterPro" id="IPR045154">
    <property type="entry name" value="PCF11-like"/>
</dbReference>
<dbReference type="Gene3D" id="1.25.40.90">
    <property type="match status" value="1"/>
</dbReference>
<comment type="caution">
    <text evidence="3">The sequence shown here is derived from an EMBL/GenBank/DDBJ whole genome shotgun (WGS) entry which is preliminary data.</text>
</comment>
<proteinExistence type="predicted"/>
<gene>
    <name evidence="3" type="primary">PCF11</name>
    <name evidence="3" type="ORF">GGH94_005430</name>
</gene>
<dbReference type="GO" id="GO:0007034">
    <property type="term" value="P:vacuolar transport"/>
    <property type="evidence" value="ECO:0007669"/>
    <property type="project" value="UniProtKB-ARBA"/>
</dbReference>
<dbReference type="InterPro" id="IPR006569">
    <property type="entry name" value="CID_dom"/>
</dbReference>
<dbReference type="SMART" id="SM00582">
    <property type="entry name" value="RPR"/>
    <property type="match status" value="1"/>
</dbReference>
<dbReference type="GO" id="GO:0005737">
    <property type="term" value="C:cytoplasm"/>
    <property type="evidence" value="ECO:0007669"/>
    <property type="project" value="TreeGrafter"/>
</dbReference>
<dbReference type="CDD" id="cd16982">
    <property type="entry name" value="CID_Pcf11"/>
    <property type="match status" value="1"/>
</dbReference>
<dbReference type="AlphaFoldDB" id="A0A9W8IMC7"/>
<dbReference type="GO" id="GO:0005849">
    <property type="term" value="C:mRNA cleavage factor complex"/>
    <property type="evidence" value="ECO:0007669"/>
    <property type="project" value="TreeGrafter"/>
</dbReference>
<dbReference type="PANTHER" id="PTHR15921:SF3">
    <property type="entry name" value="PRE-MRNA CLEAVAGE COMPLEX 2 PROTEIN PCF11"/>
    <property type="match status" value="1"/>
</dbReference>
<dbReference type="GO" id="GO:0000993">
    <property type="term" value="F:RNA polymerase II complex binding"/>
    <property type="evidence" value="ECO:0007669"/>
    <property type="project" value="InterPro"/>
</dbReference>
<dbReference type="PANTHER" id="PTHR15921">
    <property type="entry name" value="PRE-MRNA CLEAVAGE COMPLEX II"/>
    <property type="match status" value="1"/>
</dbReference>
<feature type="domain" description="CID" evidence="2">
    <location>
        <begin position="8"/>
        <end position="144"/>
    </location>
</feature>
<dbReference type="InterPro" id="IPR008942">
    <property type="entry name" value="ENTH_VHS"/>
</dbReference>
<dbReference type="GO" id="GO:0043130">
    <property type="term" value="F:ubiquitin binding"/>
    <property type="evidence" value="ECO:0007669"/>
    <property type="project" value="InterPro"/>
</dbReference>
<dbReference type="GO" id="GO:0035091">
    <property type="term" value="F:phosphatidylinositol binding"/>
    <property type="evidence" value="ECO:0007669"/>
    <property type="project" value="InterPro"/>
</dbReference>
<evidence type="ECO:0000313" key="3">
    <source>
        <dbReference type="EMBL" id="KAJ2860579.1"/>
    </source>
</evidence>
<organism evidence="3 4">
    <name type="scientific">Coemansia aciculifera</name>
    <dbReference type="NCBI Taxonomy" id="417176"/>
    <lineage>
        <taxon>Eukaryota</taxon>
        <taxon>Fungi</taxon>
        <taxon>Fungi incertae sedis</taxon>
        <taxon>Zoopagomycota</taxon>
        <taxon>Kickxellomycotina</taxon>
        <taxon>Kickxellomycetes</taxon>
        <taxon>Kickxellales</taxon>
        <taxon>Kickxellaceae</taxon>
        <taxon>Coemansia</taxon>
    </lineage>
</organism>
<dbReference type="InterPro" id="IPR047415">
    <property type="entry name" value="Pcf11_CID"/>
</dbReference>
<dbReference type="PROSITE" id="PS51391">
    <property type="entry name" value="CID"/>
    <property type="match status" value="1"/>
</dbReference>
<dbReference type="GO" id="GO:0016192">
    <property type="term" value="P:vesicle-mediated transport"/>
    <property type="evidence" value="ECO:0007669"/>
    <property type="project" value="UniProtKB-ARBA"/>
</dbReference>
<dbReference type="EMBL" id="JANBUY010000287">
    <property type="protein sequence ID" value="KAJ2860579.1"/>
    <property type="molecule type" value="Genomic_DNA"/>
</dbReference>
<evidence type="ECO:0000259" key="1">
    <source>
        <dbReference type="PROSITE" id="PS50179"/>
    </source>
</evidence>
<dbReference type="GO" id="GO:0003729">
    <property type="term" value="F:mRNA binding"/>
    <property type="evidence" value="ECO:0007669"/>
    <property type="project" value="InterPro"/>
</dbReference>
<dbReference type="Proteomes" id="UP001140074">
    <property type="component" value="Unassembled WGS sequence"/>
</dbReference>
<keyword evidence="4" id="KW-1185">Reference proteome</keyword>
<dbReference type="PROSITE" id="PS50179">
    <property type="entry name" value="VHS"/>
    <property type="match status" value="1"/>
</dbReference>
<accession>A0A9W8IMC7</accession>
<protein>
    <submittedName>
        <fullName evidence="3">mRNA 3' end processing factor</fullName>
    </submittedName>
</protein>
<reference evidence="3" key="1">
    <citation type="submission" date="2022-07" db="EMBL/GenBank/DDBJ databases">
        <title>Phylogenomic reconstructions and comparative analyses of Kickxellomycotina fungi.</title>
        <authorList>
            <person name="Reynolds N.K."/>
            <person name="Stajich J.E."/>
            <person name="Barry K."/>
            <person name="Grigoriev I.V."/>
            <person name="Crous P."/>
            <person name="Smith M.E."/>
        </authorList>
    </citation>
    <scope>NUCLEOTIDE SEQUENCE</scope>
    <source>
        <strain evidence="3">RSA 476</strain>
    </source>
</reference>
<dbReference type="GO" id="GO:0031124">
    <property type="term" value="P:mRNA 3'-end processing"/>
    <property type="evidence" value="ECO:0007669"/>
    <property type="project" value="InterPro"/>
</dbReference>
<evidence type="ECO:0000313" key="4">
    <source>
        <dbReference type="Proteomes" id="UP001140074"/>
    </source>
</evidence>
<dbReference type="Pfam" id="PF04818">
    <property type="entry name" value="CID"/>
    <property type="match status" value="1"/>
</dbReference>
<feature type="domain" description="VHS" evidence="1">
    <location>
        <begin position="31"/>
        <end position="151"/>
    </location>
</feature>
<dbReference type="SUPFAM" id="SSF48464">
    <property type="entry name" value="ENTH/VHS domain"/>
    <property type="match status" value="1"/>
</dbReference>
<name>A0A9W8IMC7_9FUNG</name>